<evidence type="ECO:0000313" key="15">
    <source>
        <dbReference type="Proteomes" id="UP000554286"/>
    </source>
</evidence>
<dbReference type="GO" id="GO:0005524">
    <property type="term" value="F:ATP binding"/>
    <property type="evidence" value="ECO:0007669"/>
    <property type="project" value="UniProtKB-KW"/>
</dbReference>
<evidence type="ECO:0000256" key="10">
    <source>
        <dbReference type="ARBA" id="ARBA00023012"/>
    </source>
</evidence>
<dbReference type="Gene3D" id="1.10.287.130">
    <property type="match status" value="1"/>
</dbReference>
<dbReference type="Proteomes" id="UP000554286">
    <property type="component" value="Unassembled WGS sequence"/>
</dbReference>
<dbReference type="FunFam" id="1.10.287.130:FF:000038">
    <property type="entry name" value="Sensory transduction histidine kinase"/>
    <property type="match status" value="1"/>
</dbReference>
<dbReference type="InterPro" id="IPR003594">
    <property type="entry name" value="HATPase_dom"/>
</dbReference>
<keyword evidence="7" id="KW-0547">Nucleotide-binding</keyword>
<keyword evidence="11" id="KW-0472">Membrane</keyword>
<dbReference type="InterPro" id="IPR003661">
    <property type="entry name" value="HisK_dim/P_dom"/>
</dbReference>
<dbReference type="SUPFAM" id="SSF47384">
    <property type="entry name" value="Homodimeric domain of signal transducing histidine kinase"/>
    <property type="match status" value="1"/>
</dbReference>
<evidence type="ECO:0000256" key="9">
    <source>
        <dbReference type="ARBA" id="ARBA00022840"/>
    </source>
</evidence>
<dbReference type="Pfam" id="PF00512">
    <property type="entry name" value="HisKA"/>
    <property type="match status" value="1"/>
</dbReference>
<proteinExistence type="predicted"/>
<keyword evidence="8 14" id="KW-0418">Kinase</keyword>
<evidence type="ECO:0000256" key="4">
    <source>
        <dbReference type="ARBA" id="ARBA00022475"/>
    </source>
</evidence>
<dbReference type="InterPro" id="IPR036097">
    <property type="entry name" value="HisK_dim/P_sf"/>
</dbReference>
<dbReference type="InterPro" id="IPR003018">
    <property type="entry name" value="GAF"/>
</dbReference>
<gene>
    <name evidence="14" type="ORF">GGD89_000860</name>
</gene>
<evidence type="ECO:0000256" key="5">
    <source>
        <dbReference type="ARBA" id="ARBA00022553"/>
    </source>
</evidence>
<dbReference type="PROSITE" id="PS50109">
    <property type="entry name" value="HIS_KIN"/>
    <property type="match status" value="1"/>
</dbReference>
<dbReference type="CDD" id="cd16922">
    <property type="entry name" value="HATPase_EvgS-ArcB-TorS-like"/>
    <property type="match status" value="1"/>
</dbReference>
<dbReference type="Pfam" id="PF08447">
    <property type="entry name" value="PAS_3"/>
    <property type="match status" value="1"/>
</dbReference>
<evidence type="ECO:0000256" key="12">
    <source>
        <dbReference type="SAM" id="MobiDB-lite"/>
    </source>
</evidence>
<organism evidence="14 15">
    <name type="scientific">Roseospira visakhapatnamensis</name>
    <dbReference type="NCBI Taxonomy" id="390880"/>
    <lineage>
        <taxon>Bacteria</taxon>
        <taxon>Pseudomonadati</taxon>
        <taxon>Pseudomonadota</taxon>
        <taxon>Alphaproteobacteria</taxon>
        <taxon>Rhodospirillales</taxon>
        <taxon>Rhodospirillaceae</taxon>
        <taxon>Roseospira</taxon>
    </lineage>
</organism>
<dbReference type="PRINTS" id="PR00344">
    <property type="entry name" value="BCTRLSENSOR"/>
</dbReference>
<feature type="domain" description="Histidine kinase" evidence="13">
    <location>
        <begin position="348"/>
        <end position="569"/>
    </location>
</feature>
<dbReference type="SMART" id="SM00065">
    <property type="entry name" value="GAF"/>
    <property type="match status" value="1"/>
</dbReference>
<dbReference type="InterPro" id="IPR004358">
    <property type="entry name" value="Sig_transdc_His_kin-like_C"/>
</dbReference>
<dbReference type="SUPFAM" id="SSF55781">
    <property type="entry name" value="GAF domain-like"/>
    <property type="match status" value="1"/>
</dbReference>
<feature type="region of interest" description="Disordered" evidence="12">
    <location>
        <begin position="560"/>
        <end position="593"/>
    </location>
</feature>
<dbReference type="RefSeq" id="WP_184042861.1">
    <property type="nucleotide sequence ID" value="NZ_JACIGK010000004.1"/>
</dbReference>
<dbReference type="InterPro" id="IPR036890">
    <property type="entry name" value="HATPase_C_sf"/>
</dbReference>
<dbReference type="InterPro" id="IPR013655">
    <property type="entry name" value="PAS_fold_3"/>
</dbReference>
<evidence type="ECO:0000256" key="7">
    <source>
        <dbReference type="ARBA" id="ARBA00022741"/>
    </source>
</evidence>
<evidence type="ECO:0000256" key="8">
    <source>
        <dbReference type="ARBA" id="ARBA00022777"/>
    </source>
</evidence>
<sequence>MTHTPTRVDCTYPDMSRLVLDDWRDSLDLLAEACAVGLCVVTQLHPLTVDIVASTADPGTPFAAGRNLPRTGTLPCEIVGATRQPASIPDTREDPAWADAPAPYRDWRAYHGVPLLWPDGTPFGTLCLFHDTPGPLADLGRRLVDRFRTMFETDLRTARTTQSRPPSSAETPWSRWCLHDIAQRLPAVLYLCHYRAGGSRAVRVVAGTLDDVFGAPTEDTVTDLSKLPLHPDDAGPLDRSLAEAAQTLTTWAFEGRFVLPDGSLRWWMTRARPHRVARDEVVFCGILLEIEDQKRREAELVYTQSTMTRQAHELAAQAEMLETARLEALQAKQSAETANRAKSEFLAAMSHELRTPLNAIIGFSDIMRAALFGALGQHRYEEYVTDIHHSGTHLLDLINDLLDLARIESGKVDLTLEPLNPGEELDRCLRMVRTRAETHGVAITVDVAPDIQPVMADHRAFRQMLFNLLSNAIKFTPRGGAVDIRCTRTPSGGLDVIVADTGMGISEQDQANLFEPFMRASNAERKEIEGTGLGLVLVKTLIERHGGSITLTSQLDQGTTITLSFPPATRAPTRDQARDQAPDQPREEVPAPP</sequence>
<dbReference type="Pfam" id="PF02518">
    <property type="entry name" value="HATPase_c"/>
    <property type="match status" value="1"/>
</dbReference>
<keyword evidence="9" id="KW-0067">ATP-binding</keyword>
<dbReference type="GO" id="GO:0005886">
    <property type="term" value="C:plasma membrane"/>
    <property type="evidence" value="ECO:0007669"/>
    <property type="project" value="UniProtKB-SubCell"/>
</dbReference>
<dbReference type="InterPro" id="IPR005467">
    <property type="entry name" value="His_kinase_dom"/>
</dbReference>
<evidence type="ECO:0000256" key="2">
    <source>
        <dbReference type="ARBA" id="ARBA00004236"/>
    </source>
</evidence>
<protein>
    <recommendedName>
        <fullName evidence="3">histidine kinase</fullName>
        <ecNumber evidence="3">2.7.13.3</ecNumber>
    </recommendedName>
</protein>
<dbReference type="InterPro" id="IPR000014">
    <property type="entry name" value="PAS"/>
</dbReference>
<comment type="caution">
    <text evidence="14">The sequence shown here is derived from an EMBL/GenBank/DDBJ whole genome shotgun (WGS) entry which is preliminary data.</text>
</comment>
<dbReference type="EMBL" id="JACIGK010000004">
    <property type="protein sequence ID" value="MBB4265245.1"/>
    <property type="molecule type" value="Genomic_DNA"/>
</dbReference>
<dbReference type="PANTHER" id="PTHR43047">
    <property type="entry name" value="TWO-COMPONENT HISTIDINE PROTEIN KINASE"/>
    <property type="match status" value="1"/>
</dbReference>
<keyword evidence="6" id="KW-0808">Transferase</keyword>
<dbReference type="SMART" id="SM00387">
    <property type="entry name" value="HATPase_c"/>
    <property type="match status" value="1"/>
</dbReference>
<dbReference type="CDD" id="cd00130">
    <property type="entry name" value="PAS"/>
    <property type="match status" value="1"/>
</dbReference>
<dbReference type="AlphaFoldDB" id="A0A7W6RB95"/>
<evidence type="ECO:0000256" key="3">
    <source>
        <dbReference type="ARBA" id="ARBA00012438"/>
    </source>
</evidence>
<dbReference type="InterPro" id="IPR035965">
    <property type="entry name" value="PAS-like_dom_sf"/>
</dbReference>
<dbReference type="Gene3D" id="3.30.450.40">
    <property type="match status" value="1"/>
</dbReference>
<keyword evidence="10" id="KW-0902">Two-component regulatory system</keyword>
<keyword evidence="4" id="KW-1003">Cell membrane</keyword>
<dbReference type="PANTHER" id="PTHR43047:SF63">
    <property type="entry name" value="HISTIDINE KINASE"/>
    <property type="match status" value="1"/>
</dbReference>
<feature type="compositionally biased region" description="Basic and acidic residues" evidence="12">
    <location>
        <begin position="572"/>
        <end position="593"/>
    </location>
</feature>
<evidence type="ECO:0000313" key="14">
    <source>
        <dbReference type="EMBL" id="MBB4265245.1"/>
    </source>
</evidence>
<evidence type="ECO:0000256" key="11">
    <source>
        <dbReference type="ARBA" id="ARBA00023136"/>
    </source>
</evidence>
<dbReference type="SMART" id="SM00388">
    <property type="entry name" value="HisKA"/>
    <property type="match status" value="1"/>
</dbReference>
<keyword evidence="15" id="KW-1185">Reference proteome</keyword>
<name>A0A7W6RB95_9PROT</name>
<keyword evidence="5" id="KW-0597">Phosphoprotein</keyword>
<dbReference type="SUPFAM" id="SSF55874">
    <property type="entry name" value="ATPase domain of HSP90 chaperone/DNA topoisomerase II/histidine kinase"/>
    <property type="match status" value="1"/>
</dbReference>
<dbReference type="SUPFAM" id="SSF55785">
    <property type="entry name" value="PYP-like sensor domain (PAS domain)"/>
    <property type="match status" value="1"/>
</dbReference>
<dbReference type="GO" id="GO:0009927">
    <property type="term" value="F:histidine phosphotransfer kinase activity"/>
    <property type="evidence" value="ECO:0007669"/>
    <property type="project" value="TreeGrafter"/>
</dbReference>
<dbReference type="Pfam" id="PF01590">
    <property type="entry name" value="GAF"/>
    <property type="match status" value="1"/>
</dbReference>
<dbReference type="InterPro" id="IPR029016">
    <property type="entry name" value="GAF-like_dom_sf"/>
</dbReference>
<evidence type="ECO:0000256" key="6">
    <source>
        <dbReference type="ARBA" id="ARBA00022679"/>
    </source>
</evidence>
<dbReference type="FunFam" id="3.30.565.10:FF:000023">
    <property type="entry name" value="PAS domain-containing sensor histidine kinase"/>
    <property type="match status" value="1"/>
</dbReference>
<comment type="catalytic activity">
    <reaction evidence="1">
        <text>ATP + protein L-histidine = ADP + protein N-phospho-L-histidine.</text>
        <dbReference type="EC" id="2.7.13.3"/>
    </reaction>
</comment>
<accession>A0A7W6RB95</accession>
<dbReference type="GO" id="GO:0000155">
    <property type="term" value="F:phosphorelay sensor kinase activity"/>
    <property type="evidence" value="ECO:0007669"/>
    <property type="project" value="InterPro"/>
</dbReference>
<dbReference type="EC" id="2.7.13.3" evidence="3"/>
<dbReference type="CDD" id="cd00082">
    <property type="entry name" value="HisKA"/>
    <property type="match status" value="1"/>
</dbReference>
<evidence type="ECO:0000259" key="13">
    <source>
        <dbReference type="PROSITE" id="PS50109"/>
    </source>
</evidence>
<evidence type="ECO:0000256" key="1">
    <source>
        <dbReference type="ARBA" id="ARBA00000085"/>
    </source>
</evidence>
<comment type="subcellular location">
    <subcellularLocation>
        <location evidence="2">Cell membrane</location>
    </subcellularLocation>
</comment>
<dbReference type="Gene3D" id="3.30.450.20">
    <property type="entry name" value="PAS domain"/>
    <property type="match status" value="1"/>
</dbReference>
<dbReference type="Gene3D" id="3.30.565.10">
    <property type="entry name" value="Histidine kinase-like ATPase, C-terminal domain"/>
    <property type="match status" value="1"/>
</dbReference>
<reference evidence="14 15" key="1">
    <citation type="submission" date="2020-08" db="EMBL/GenBank/DDBJ databases">
        <title>Genome sequencing of Purple Non-Sulfur Bacteria from various extreme environments.</title>
        <authorList>
            <person name="Mayer M."/>
        </authorList>
    </citation>
    <scope>NUCLEOTIDE SEQUENCE [LARGE SCALE GENOMIC DNA]</scope>
    <source>
        <strain evidence="14 15">JA131</strain>
    </source>
</reference>